<reference evidence="4" key="1">
    <citation type="submission" date="2015-06" db="UniProtKB">
        <authorList>
            <consortium name="EnsemblPlants"/>
        </authorList>
    </citation>
    <scope>IDENTIFICATION</scope>
</reference>
<sequence>MGAKLGGDAKLQELLSKSVFLISIGSQDLNPRWNPQPDDQPQGSVIRELAELYVDAVRSLYDMGARKLAIVNTGHIGCMPKRRNYVCDQSLNEITAEFSQALPSFIPSVSSEKAGFSDSIGDFYGFETDIFADPTAFGPTCYMTDDYWFWDTEFITEHAAKLTAAAFYYGPSYYTEPITFKALLEKK</sequence>
<keyword evidence="2" id="KW-0378">Hydrolase</keyword>
<dbReference type="PANTHER" id="PTHR45648:SF104">
    <property type="entry name" value="OS02G0292600 PROTEIN"/>
    <property type="match status" value="1"/>
</dbReference>
<evidence type="ECO:0000313" key="4">
    <source>
        <dbReference type="EnsemblPlants" id="EMT00093"/>
    </source>
</evidence>
<comment type="similarity">
    <text evidence="1">Belongs to the 'GDSL' lipolytic enzyme family.</text>
</comment>
<dbReference type="InterPro" id="IPR001087">
    <property type="entry name" value="GDSL"/>
</dbReference>
<name>N1QPK4_AEGTA</name>
<organism evidence="4">
    <name type="scientific">Aegilops tauschii</name>
    <name type="common">Tausch's goatgrass</name>
    <name type="synonym">Aegilops squarrosa</name>
    <dbReference type="NCBI Taxonomy" id="37682"/>
    <lineage>
        <taxon>Eukaryota</taxon>
        <taxon>Viridiplantae</taxon>
        <taxon>Streptophyta</taxon>
        <taxon>Embryophyta</taxon>
        <taxon>Tracheophyta</taxon>
        <taxon>Spermatophyta</taxon>
        <taxon>Magnoliopsida</taxon>
        <taxon>Liliopsida</taxon>
        <taxon>Poales</taxon>
        <taxon>Poaceae</taxon>
        <taxon>BOP clade</taxon>
        <taxon>Pooideae</taxon>
        <taxon>Triticodae</taxon>
        <taxon>Triticeae</taxon>
        <taxon>Triticinae</taxon>
        <taxon>Aegilops</taxon>
    </lineage>
</organism>
<dbReference type="PANTHER" id="PTHR45648">
    <property type="entry name" value="GDSL LIPASE/ACYLHYDROLASE FAMILY PROTEIN (AFU_ORTHOLOGUE AFUA_4G14700)"/>
    <property type="match status" value="1"/>
</dbReference>
<dbReference type="GO" id="GO:0016788">
    <property type="term" value="F:hydrolase activity, acting on ester bonds"/>
    <property type="evidence" value="ECO:0007669"/>
    <property type="project" value="InterPro"/>
</dbReference>
<accession>N1QPK4</accession>
<dbReference type="InterPro" id="IPR036514">
    <property type="entry name" value="SGNH_hydro_sf"/>
</dbReference>
<evidence type="ECO:0000256" key="1">
    <source>
        <dbReference type="ARBA" id="ARBA00008668"/>
    </source>
</evidence>
<dbReference type="Gene3D" id="3.40.50.1110">
    <property type="entry name" value="SGNH hydrolase"/>
    <property type="match status" value="1"/>
</dbReference>
<keyword evidence="3" id="KW-0442">Lipid degradation</keyword>
<keyword evidence="3" id="KW-0443">Lipid metabolism</keyword>
<evidence type="ECO:0000256" key="3">
    <source>
        <dbReference type="ARBA" id="ARBA00022963"/>
    </source>
</evidence>
<proteinExistence type="inferred from homology"/>
<dbReference type="EnsemblPlants" id="EMT00093">
    <property type="protein sequence ID" value="EMT00093"/>
    <property type="gene ID" value="F775_22719"/>
</dbReference>
<protein>
    <submittedName>
        <fullName evidence="4">GDSL esterase/lipase</fullName>
    </submittedName>
</protein>
<dbReference type="InterPro" id="IPR051058">
    <property type="entry name" value="GDSL_Est/Lipase"/>
</dbReference>
<dbReference type="Pfam" id="PF00657">
    <property type="entry name" value="Lipase_GDSL"/>
    <property type="match status" value="1"/>
</dbReference>
<dbReference type="GO" id="GO:0016042">
    <property type="term" value="P:lipid catabolic process"/>
    <property type="evidence" value="ECO:0007669"/>
    <property type="project" value="UniProtKB-KW"/>
</dbReference>
<evidence type="ECO:0000256" key="2">
    <source>
        <dbReference type="ARBA" id="ARBA00022801"/>
    </source>
</evidence>
<dbReference type="AlphaFoldDB" id="N1QPK4"/>